<sequence length="164" mass="17537">MERVTRKQFLKNGTKIIGYGMFAGGAIEVLGITASRILRSRAANIPHPSVNYYTTANAVSTETTYMRSLGTPVAEAVQRGQSEITIPISSEMTQARQVIDQGKANDLARSQAGQLGEDESAMEVAGLGLTLTGALIAKIADIIQNPKKPQQENNLPEASHELGI</sequence>
<proteinExistence type="predicted"/>
<reference evidence="2 3" key="1">
    <citation type="journal article" date="2016" name="Nat. Commun.">
        <title>Thousands of microbial genomes shed light on interconnected biogeochemical processes in an aquifer system.</title>
        <authorList>
            <person name="Anantharaman K."/>
            <person name="Brown C.T."/>
            <person name="Hug L.A."/>
            <person name="Sharon I."/>
            <person name="Castelle C.J."/>
            <person name="Probst A.J."/>
            <person name="Thomas B.C."/>
            <person name="Singh A."/>
            <person name="Wilkins M.J."/>
            <person name="Karaoz U."/>
            <person name="Brodie E.L."/>
            <person name="Williams K.H."/>
            <person name="Hubbard S.S."/>
            <person name="Banfield J.F."/>
        </authorList>
    </citation>
    <scope>NUCLEOTIDE SEQUENCE [LARGE SCALE GENOMIC DNA]</scope>
</reference>
<keyword evidence="1" id="KW-1133">Transmembrane helix</keyword>
<accession>A0A1F5K9K2</accession>
<evidence type="ECO:0000256" key="1">
    <source>
        <dbReference type="SAM" id="Phobius"/>
    </source>
</evidence>
<dbReference type="Proteomes" id="UP000176527">
    <property type="component" value="Unassembled WGS sequence"/>
</dbReference>
<dbReference type="AlphaFoldDB" id="A0A1F5K9K2"/>
<organism evidence="2 3">
    <name type="scientific">Candidatus Daviesbacteria bacterium RIFCSPHIGHO2_12_FULL_37_11</name>
    <dbReference type="NCBI Taxonomy" id="1797777"/>
    <lineage>
        <taxon>Bacteria</taxon>
        <taxon>Candidatus Daviesiibacteriota</taxon>
    </lineage>
</organism>
<comment type="caution">
    <text evidence="2">The sequence shown here is derived from an EMBL/GenBank/DDBJ whole genome shotgun (WGS) entry which is preliminary data.</text>
</comment>
<keyword evidence="1" id="KW-0472">Membrane</keyword>
<name>A0A1F5K9K2_9BACT</name>
<evidence type="ECO:0000313" key="2">
    <source>
        <dbReference type="EMBL" id="OGE37597.1"/>
    </source>
</evidence>
<feature type="transmembrane region" description="Helical" evidence="1">
    <location>
        <begin position="16"/>
        <end position="38"/>
    </location>
</feature>
<dbReference type="EMBL" id="MFDE01000039">
    <property type="protein sequence ID" value="OGE37597.1"/>
    <property type="molecule type" value="Genomic_DNA"/>
</dbReference>
<gene>
    <name evidence="2" type="ORF">A3F00_05010</name>
</gene>
<protein>
    <submittedName>
        <fullName evidence="2">Uncharacterized protein</fullName>
    </submittedName>
</protein>
<evidence type="ECO:0000313" key="3">
    <source>
        <dbReference type="Proteomes" id="UP000176527"/>
    </source>
</evidence>
<keyword evidence="1" id="KW-0812">Transmembrane</keyword>